<organism evidence="3 4">
    <name type="scientific">Limnobacter thiooxidans</name>
    <dbReference type="NCBI Taxonomy" id="131080"/>
    <lineage>
        <taxon>Bacteria</taxon>
        <taxon>Pseudomonadati</taxon>
        <taxon>Pseudomonadota</taxon>
        <taxon>Betaproteobacteria</taxon>
        <taxon>Burkholderiales</taxon>
        <taxon>Burkholderiaceae</taxon>
        <taxon>Limnobacter</taxon>
    </lineage>
</organism>
<keyword evidence="4" id="KW-1185">Reference proteome</keyword>
<dbReference type="InterPro" id="IPR029063">
    <property type="entry name" value="SAM-dependent_MTases_sf"/>
</dbReference>
<dbReference type="Proteomes" id="UP001329151">
    <property type="component" value="Chromosome"/>
</dbReference>
<evidence type="ECO:0000256" key="2">
    <source>
        <dbReference type="ARBA" id="ARBA00022679"/>
    </source>
</evidence>
<evidence type="ECO:0000313" key="3">
    <source>
        <dbReference type="EMBL" id="BET26206.1"/>
    </source>
</evidence>
<gene>
    <name evidence="3" type="ORF">RGQ30_17070</name>
</gene>
<dbReference type="PANTHER" id="PTHR43619:SF2">
    <property type="entry name" value="S-ADENOSYL-L-METHIONINE-DEPENDENT METHYLTRANSFERASES SUPERFAMILY PROTEIN"/>
    <property type="match status" value="1"/>
</dbReference>
<dbReference type="Pfam" id="PF04072">
    <property type="entry name" value="LCM"/>
    <property type="match status" value="1"/>
</dbReference>
<dbReference type="GO" id="GO:0008168">
    <property type="term" value="F:methyltransferase activity"/>
    <property type="evidence" value="ECO:0007669"/>
    <property type="project" value="UniProtKB-KW"/>
</dbReference>
<keyword evidence="2" id="KW-0808">Transferase</keyword>
<dbReference type="AlphaFoldDB" id="A0AA86J224"/>
<dbReference type="SUPFAM" id="SSF53335">
    <property type="entry name" value="S-adenosyl-L-methionine-dependent methyltransferases"/>
    <property type="match status" value="1"/>
</dbReference>
<dbReference type="InterPro" id="IPR007213">
    <property type="entry name" value="Ppm1/Ppm2/Tcmp"/>
</dbReference>
<dbReference type="RefSeq" id="WP_130556305.1">
    <property type="nucleotide sequence ID" value="NZ_AP028947.1"/>
</dbReference>
<evidence type="ECO:0000256" key="1">
    <source>
        <dbReference type="ARBA" id="ARBA00022603"/>
    </source>
</evidence>
<sequence length="290" mass="31426">MVKNIASQWLTAARISPTALYTGQVWQSSGRSIPELKSMPASALHIALAPSMFLSRSLGGPTLEDFLLARHDLIDHHLTELIESGKVSQVVEIAAGLSPRGSRFVERYGDKITYIEADLPGMVAQKKKLLAQRLSVCPNHHVQVVDAFADTGPESLDALVAQLDPKKGLAIVTEGLLNYFDQDSVLNLWARISHTLAQFKHGVYLSDIHLQAQNADPLAQAFVAGLSVFVRGRVHLHFETAGHLQLAMESLGMACQVLKPSDYAAQIPACSGKGADFCRVLFARPASAVK</sequence>
<dbReference type="KEGG" id="lto:RGQ30_17070"/>
<keyword evidence="1 3" id="KW-0489">Methyltransferase</keyword>
<protein>
    <submittedName>
        <fullName evidence="3">Class I SAM-dependent methyltransferase</fullName>
    </submittedName>
</protein>
<accession>A0AA86J224</accession>
<reference evidence="3 4" key="1">
    <citation type="submission" date="2023-10" db="EMBL/GenBank/DDBJ databases">
        <title>Complete Genome Sequence of Limnobacter thiooxidans CS-K2T, Isolated from freshwater lake sediments in Bavaria, Germany.</title>
        <authorList>
            <person name="Naruki M."/>
            <person name="Watanabe A."/>
            <person name="Warashina T."/>
            <person name="Morita T."/>
            <person name="Arakawa K."/>
        </authorList>
    </citation>
    <scope>NUCLEOTIDE SEQUENCE [LARGE SCALE GENOMIC DNA]</scope>
    <source>
        <strain evidence="3 4">CS-K2</strain>
    </source>
</reference>
<dbReference type="EMBL" id="AP028947">
    <property type="protein sequence ID" value="BET26206.1"/>
    <property type="molecule type" value="Genomic_DNA"/>
</dbReference>
<dbReference type="GO" id="GO:0032259">
    <property type="term" value="P:methylation"/>
    <property type="evidence" value="ECO:0007669"/>
    <property type="project" value="UniProtKB-KW"/>
</dbReference>
<proteinExistence type="predicted"/>
<evidence type="ECO:0000313" key="4">
    <source>
        <dbReference type="Proteomes" id="UP001329151"/>
    </source>
</evidence>
<dbReference type="Gene3D" id="3.40.50.150">
    <property type="entry name" value="Vaccinia Virus protein VP39"/>
    <property type="match status" value="1"/>
</dbReference>
<dbReference type="PANTHER" id="PTHR43619">
    <property type="entry name" value="S-ADENOSYL-L-METHIONINE-DEPENDENT METHYLTRANSFERASE YKTD-RELATED"/>
    <property type="match status" value="1"/>
</dbReference>
<name>A0AA86J224_9BURK</name>